<dbReference type="OrthoDB" id="2208410at2"/>
<comment type="caution">
    <text evidence="2">The sequence shown here is derived from an EMBL/GenBank/DDBJ whole genome shotgun (WGS) entry which is preliminary data.</text>
</comment>
<evidence type="ECO:0000313" key="2">
    <source>
        <dbReference type="EMBL" id="OAB45637.1"/>
    </source>
</evidence>
<dbReference type="AlphaFoldDB" id="A0A168NC65"/>
<dbReference type="Proteomes" id="UP000077355">
    <property type="component" value="Unassembled WGS sequence"/>
</dbReference>
<protein>
    <recommendedName>
        <fullName evidence="4">ABC transporter permease</fullName>
    </recommendedName>
</protein>
<evidence type="ECO:0000313" key="3">
    <source>
        <dbReference type="Proteomes" id="UP000077355"/>
    </source>
</evidence>
<sequence length="84" mass="9677">MAHALQAYFKKPHTIIAIVIAIAFQLIFSAIWMTAYDGVTERVNNFRIALVNQDKTTGTMIEKQLVGKLPFKVYPWIKKRHKDS</sequence>
<evidence type="ECO:0000256" key="1">
    <source>
        <dbReference type="SAM" id="Phobius"/>
    </source>
</evidence>
<keyword evidence="3" id="KW-1185">Reference proteome</keyword>
<feature type="transmembrane region" description="Helical" evidence="1">
    <location>
        <begin position="15"/>
        <end position="36"/>
    </location>
</feature>
<accession>A0A168NC65</accession>
<dbReference type="RefSeq" id="WP_084403007.1">
    <property type="nucleotide sequence ID" value="NZ_CP043611.1"/>
</dbReference>
<proteinExistence type="predicted"/>
<organism evidence="2 3">
    <name type="scientific">Paenibacillus antarcticus</name>
    <dbReference type="NCBI Taxonomy" id="253703"/>
    <lineage>
        <taxon>Bacteria</taxon>
        <taxon>Bacillati</taxon>
        <taxon>Bacillota</taxon>
        <taxon>Bacilli</taxon>
        <taxon>Bacillales</taxon>
        <taxon>Paenibacillaceae</taxon>
        <taxon>Paenibacillus</taxon>
    </lineage>
</organism>
<dbReference type="EMBL" id="LVJI01000016">
    <property type="protein sequence ID" value="OAB45637.1"/>
    <property type="molecule type" value="Genomic_DNA"/>
</dbReference>
<gene>
    <name evidence="2" type="ORF">PBAT_12025</name>
</gene>
<keyword evidence="1" id="KW-1133">Transmembrane helix</keyword>
<evidence type="ECO:0008006" key="4">
    <source>
        <dbReference type="Google" id="ProtNLM"/>
    </source>
</evidence>
<reference evidence="2 3" key="1">
    <citation type="submission" date="2016-03" db="EMBL/GenBank/DDBJ databases">
        <title>Draft genome sequence of Paenibacillus antarcticus CECT 5836.</title>
        <authorList>
            <person name="Shin S.-K."/>
            <person name="Yi H."/>
        </authorList>
    </citation>
    <scope>NUCLEOTIDE SEQUENCE [LARGE SCALE GENOMIC DNA]</scope>
    <source>
        <strain evidence="2 3">CECT 5836</strain>
    </source>
</reference>
<name>A0A168NC65_9BACL</name>
<keyword evidence="1" id="KW-0812">Transmembrane</keyword>
<keyword evidence="1" id="KW-0472">Membrane</keyword>